<evidence type="ECO:0000313" key="2">
    <source>
        <dbReference type="EMBL" id="KIJ36050.1"/>
    </source>
</evidence>
<evidence type="ECO:0000256" key="1">
    <source>
        <dbReference type="SAM" id="MobiDB-lite"/>
    </source>
</evidence>
<gene>
    <name evidence="2" type="ORF">M422DRAFT_261598</name>
</gene>
<protein>
    <submittedName>
        <fullName evidence="2">Uncharacterized protein</fullName>
    </submittedName>
</protein>
<dbReference type="EMBL" id="KN837182">
    <property type="protein sequence ID" value="KIJ36050.1"/>
    <property type="molecule type" value="Genomic_DNA"/>
</dbReference>
<sequence>MPPALDDLNIRQGRLRTRHIRALIHPNSRGEPPQRTRKSRCSFTRCDLTCSRSLRHDPSPPHPRILLVEYLSVPSLVDRKICMSFASAVSVHYIVSTPSDASLRTAPACCVIACLSISQMGSRWGIRRSPSTPEAMHCGNVHRPLTIISSFSFGRPGLQPACGLASEDLQLTLEQLPLNIGQHTRTNAHPESGRCLRSDSAADVAFGDRTPPAPYDPLAA</sequence>
<evidence type="ECO:0000313" key="3">
    <source>
        <dbReference type="Proteomes" id="UP000054279"/>
    </source>
</evidence>
<organism evidence="2 3">
    <name type="scientific">Sphaerobolus stellatus (strain SS14)</name>
    <dbReference type="NCBI Taxonomy" id="990650"/>
    <lineage>
        <taxon>Eukaryota</taxon>
        <taxon>Fungi</taxon>
        <taxon>Dikarya</taxon>
        <taxon>Basidiomycota</taxon>
        <taxon>Agaricomycotina</taxon>
        <taxon>Agaricomycetes</taxon>
        <taxon>Phallomycetidae</taxon>
        <taxon>Geastrales</taxon>
        <taxon>Sphaerobolaceae</taxon>
        <taxon>Sphaerobolus</taxon>
    </lineage>
</organism>
<accession>A0A0C9VEL2</accession>
<dbReference type="Proteomes" id="UP000054279">
    <property type="component" value="Unassembled WGS sequence"/>
</dbReference>
<feature type="region of interest" description="Disordered" evidence="1">
    <location>
        <begin position="200"/>
        <end position="220"/>
    </location>
</feature>
<dbReference type="HOGENOM" id="CLU_1256729_0_0_1"/>
<keyword evidence="3" id="KW-1185">Reference proteome</keyword>
<proteinExistence type="predicted"/>
<feature type="compositionally biased region" description="Pro residues" evidence="1">
    <location>
        <begin position="211"/>
        <end position="220"/>
    </location>
</feature>
<reference evidence="2 3" key="1">
    <citation type="submission" date="2014-06" db="EMBL/GenBank/DDBJ databases">
        <title>Evolutionary Origins and Diversification of the Mycorrhizal Mutualists.</title>
        <authorList>
            <consortium name="DOE Joint Genome Institute"/>
            <consortium name="Mycorrhizal Genomics Consortium"/>
            <person name="Kohler A."/>
            <person name="Kuo A."/>
            <person name="Nagy L.G."/>
            <person name="Floudas D."/>
            <person name="Copeland A."/>
            <person name="Barry K.W."/>
            <person name="Cichocki N."/>
            <person name="Veneault-Fourrey C."/>
            <person name="LaButti K."/>
            <person name="Lindquist E.A."/>
            <person name="Lipzen A."/>
            <person name="Lundell T."/>
            <person name="Morin E."/>
            <person name="Murat C."/>
            <person name="Riley R."/>
            <person name="Ohm R."/>
            <person name="Sun H."/>
            <person name="Tunlid A."/>
            <person name="Henrissat B."/>
            <person name="Grigoriev I.V."/>
            <person name="Hibbett D.S."/>
            <person name="Martin F."/>
        </authorList>
    </citation>
    <scope>NUCLEOTIDE SEQUENCE [LARGE SCALE GENOMIC DNA]</scope>
    <source>
        <strain evidence="2 3">SS14</strain>
    </source>
</reference>
<dbReference type="AlphaFoldDB" id="A0A0C9VEL2"/>
<name>A0A0C9VEL2_SPHS4</name>